<evidence type="ECO:0000313" key="1">
    <source>
        <dbReference type="EMBL" id="JAH41890.1"/>
    </source>
</evidence>
<proteinExistence type="predicted"/>
<dbReference type="EMBL" id="GBXM01066687">
    <property type="protein sequence ID" value="JAH41890.1"/>
    <property type="molecule type" value="Transcribed_RNA"/>
</dbReference>
<reference evidence="1" key="1">
    <citation type="submission" date="2014-11" db="EMBL/GenBank/DDBJ databases">
        <authorList>
            <person name="Amaro Gonzalez C."/>
        </authorList>
    </citation>
    <scope>NUCLEOTIDE SEQUENCE</scope>
</reference>
<sequence>MHSEKYCCNVLSTLYCNVFGDNVKLCQDLNHRKKYLNRIVIILAQSVDAQW</sequence>
<organism evidence="1">
    <name type="scientific">Anguilla anguilla</name>
    <name type="common">European freshwater eel</name>
    <name type="synonym">Muraena anguilla</name>
    <dbReference type="NCBI Taxonomy" id="7936"/>
    <lineage>
        <taxon>Eukaryota</taxon>
        <taxon>Metazoa</taxon>
        <taxon>Chordata</taxon>
        <taxon>Craniata</taxon>
        <taxon>Vertebrata</taxon>
        <taxon>Euteleostomi</taxon>
        <taxon>Actinopterygii</taxon>
        <taxon>Neopterygii</taxon>
        <taxon>Teleostei</taxon>
        <taxon>Anguilliformes</taxon>
        <taxon>Anguillidae</taxon>
        <taxon>Anguilla</taxon>
    </lineage>
</organism>
<dbReference type="AlphaFoldDB" id="A0A0E9SMK9"/>
<protein>
    <submittedName>
        <fullName evidence="1">Uncharacterized protein</fullName>
    </submittedName>
</protein>
<accession>A0A0E9SMK9</accession>
<reference evidence="1" key="2">
    <citation type="journal article" date="2015" name="Fish Shellfish Immunol.">
        <title>Early steps in the European eel (Anguilla anguilla)-Vibrio vulnificus interaction in the gills: Role of the RtxA13 toxin.</title>
        <authorList>
            <person name="Callol A."/>
            <person name="Pajuelo D."/>
            <person name="Ebbesson L."/>
            <person name="Teles M."/>
            <person name="MacKenzie S."/>
            <person name="Amaro C."/>
        </authorList>
    </citation>
    <scope>NUCLEOTIDE SEQUENCE</scope>
</reference>
<name>A0A0E9SMK9_ANGAN</name>